<keyword evidence="2" id="KW-1185">Reference proteome</keyword>
<dbReference type="AlphaFoldDB" id="A0A3M7S1Z1"/>
<protein>
    <submittedName>
        <fullName evidence="1">Uncharacterized protein</fullName>
    </submittedName>
</protein>
<evidence type="ECO:0000313" key="2">
    <source>
        <dbReference type="Proteomes" id="UP000276133"/>
    </source>
</evidence>
<dbReference type="Proteomes" id="UP000276133">
    <property type="component" value="Unassembled WGS sequence"/>
</dbReference>
<comment type="caution">
    <text evidence="1">The sequence shown here is derived from an EMBL/GenBank/DDBJ whole genome shotgun (WGS) entry which is preliminary data.</text>
</comment>
<gene>
    <name evidence="1" type="ORF">BpHYR1_012363</name>
</gene>
<dbReference type="OrthoDB" id="10544601at2759"/>
<accession>A0A3M7S1Z1</accession>
<evidence type="ECO:0000313" key="1">
    <source>
        <dbReference type="EMBL" id="RNA29635.1"/>
    </source>
</evidence>
<name>A0A3M7S1Z1_BRAPC</name>
<dbReference type="EMBL" id="REGN01002183">
    <property type="protein sequence ID" value="RNA29635.1"/>
    <property type="molecule type" value="Genomic_DNA"/>
</dbReference>
<reference evidence="1 2" key="1">
    <citation type="journal article" date="2018" name="Sci. Rep.">
        <title>Genomic signatures of local adaptation to the degree of environmental predictability in rotifers.</title>
        <authorList>
            <person name="Franch-Gras L."/>
            <person name="Hahn C."/>
            <person name="Garcia-Roger E.M."/>
            <person name="Carmona M.J."/>
            <person name="Serra M."/>
            <person name="Gomez A."/>
        </authorList>
    </citation>
    <scope>NUCLEOTIDE SEQUENCE [LARGE SCALE GENOMIC DNA]</scope>
    <source>
        <strain evidence="1">HYR1</strain>
    </source>
</reference>
<sequence length="271" mass="30885">MFNNSSTASHLDLGNSNYADNSYDLYTTNPSAFSIYTDLNQIVNLNRLPNENLCELSKPEKHSYTKNDLFKIRNEKSDLIKDQVPAVIAQSWAYKTGQPWDPSDPTTQTNSLLTLSHLSASDKNLKPNAGKILLSLIKNPPKPQETGTFVPNKKKSDPIQQFVLEHPDLLNECSEKRKLPSAMTVQQVESNLICNIRSSITVQELESMQLNQTIYEDPVLVNKHSDEMDRDDQSNQLSEQYEMSIDFKSSDQLNEKQHFNFLIEKLRAGQY</sequence>
<proteinExistence type="predicted"/>
<organism evidence="1 2">
    <name type="scientific">Brachionus plicatilis</name>
    <name type="common">Marine rotifer</name>
    <name type="synonym">Brachionus muelleri</name>
    <dbReference type="NCBI Taxonomy" id="10195"/>
    <lineage>
        <taxon>Eukaryota</taxon>
        <taxon>Metazoa</taxon>
        <taxon>Spiralia</taxon>
        <taxon>Gnathifera</taxon>
        <taxon>Rotifera</taxon>
        <taxon>Eurotatoria</taxon>
        <taxon>Monogononta</taxon>
        <taxon>Pseudotrocha</taxon>
        <taxon>Ploima</taxon>
        <taxon>Brachionidae</taxon>
        <taxon>Brachionus</taxon>
    </lineage>
</organism>